<feature type="compositionally biased region" description="Low complexity" evidence="3">
    <location>
        <begin position="75"/>
        <end position="86"/>
    </location>
</feature>
<keyword evidence="2" id="KW-0040">ANK repeat</keyword>
<evidence type="ECO:0000256" key="2">
    <source>
        <dbReference type="PROSITE-ProRule" id="PRU00023"/>
    </source>
</evidence>
<feature type="domain" description="Caspase family p20" evidence="4">
    <location>
        <begin position="337"/>
        <end position="457"/>
    </location>
</feature>
<dbReference type="InterPro" id="IPR011600">
    <property type="entry name" value="Pept_C14_caspase"/>
</dbReference>
<dbReference type="InterPro" id="IPR002398">
    <property type="entry name" value="Pept_C14"/>
</dbReference>
<dbReference type="InterPro" id="IPR029030">
    <property type="entry name" value="Caspase-like_dom_sf"/>
</dbReference>
<dbReference type="GO" id="GO:0097169">
    <property type="term" value="C:AIM2 inflammasome complex"/>
    <property type="evidence" value="ECO:0007669"/>
    <property type="project" value="TreeGrafter"/>
</dbReference>
<dbReference type="PRINTS" id="PR00376">
    <property type="entry name" value="IL1BCENZYME"/>
</dbReference>
<dbReference type="SUPFAM" id="SSF52129">
    <property type="entry name" value="Caspase-like"/>
    <property type="match status" value="1"/>
</dbReference>
<reference evidence="5" key="1">
    <citation type="submission" date="2023-10" db="EMBL/GenBank/DDBJ databases">
        <title>Genome assemblies of two species of porcelain crab, Petrolisthes cinctipes and Petrolisthes manimaculis (Anomura: Porcellanidae).</title>
        <authorList>
            <person name="Angst P."/>
        </authorList>
    </citation>
    <scope>NUCLEOTIDE SEQUENCE</scope>
    <source>
        <strain evidence="5">PB745_01</strain>
        <tissue evidence="5">Gill</tissue>
    </source>
</reference>
<dbReference type="GO" id="GO:0072557">
    <property type="term" value="C:IPAF inflammasome complex"/>
    <property type="evidence" value="ECO:0007669"/>
    <property type="project" value="TreeGrafter"/>
</dbReference>
<feature type="region of interest" description="Disordered" evidence="3">
    <location>
        <begin position="1"/>
        <end position="86"/>
    </location>
</feature>
<keyword evidence="6" id="KW-1185">Reference proteome</keyword>
<dbReference type="Proteomes" id="UP001286313">
    <property type="component" value="Unassembled WGS sequence"/>
</dbReference>
<comment type="caution">
    <text evidence="5">The sequence shown here is derived from an EMBL/GenBank/DDBJ whole genome shotgun (WGS) entry which is preliminary data.</text>
</comment>
<organism evidence="5 6">
    <name type="scientific">Petrolisthes cinctipes</name>
    <name type="common">Flat porcelain crab</name>
    <dbReference type="NCBI Taxonomy" id="88211"/>
    <lineage>
        <taxon>Eukaryota</taxon>
        <taxon>Metazoa</taxon>
        <taxon>Ecdysozoa</taxon>
        <taxon>Arthropoda</taxon>
        <taxon>Crustacea</taxon>
        <taxon>Multicrustacea</taxon>
        <taxon>Malacostraca</taxon>
        <taxon>Eumalacostraca</taxon>
        <taxon>Eucarida</taxon>
        <taxon>Decapoda</taxon>
        <taxon>Pleocyemata</taxon>
        <taxon>Anomura</taxon>
        <taxon>Galatheoidea</taxon>
        <taxon>Porcellanidae</taxon>
        <taxon>Petrolisthes</taxon>
    </lineage>
</organism>
<proteinExistence type="inferred from homology"/>
<feature type="compositionally biased region" description="Polar residues" evidence="3">
    <location>
        <begin position="7"/>
        <end position="22"/>
    </location>
</feature>
<evidence type="ECO:0000313" key="5">
    <source>
        <dbReference type="EMBL" id="KAK3859985.1"/>
    </source>
</evidence>
<dbReference type="AlphaFoldDB" id="A0AAE1ERD6"/>
<feature type="compositionally biased region" description="Low complexity" evidence="3">
    <location>
        <begin position="54"/>
        <end position="67"/>
    </location>
</feature>
<dbReference type="InterPro" id="IPR015917">
    <property type="entry name" value="Pept_C14A"/>
</dbReference>
<sequence length="474" mass="52710">MAPRVSHLNQNQQVPTATNMKKQSGGIRRKTPPRVCTTTTTTTTTNPWYSLGGRSSPSSPSSPSSRRVTPPRGASTPRSSPSRQLPSRLARKMIQLWSAVETGDIIEAMQLVQVMGPSITRDDSGCSMLHVAASNNQPKSVRWLLTLLSPNLVNKAGLTPVHIAAMKGHTQVLNMLRDDHDIDQLATDTAGNTYQHWLCVPLFEAVLRWDKKKVQDLMEVGADPDMDGGRVVGGALVRELRVTTARQLASSLGRECIFPPVTQKTSQQPHLDTNDIFHHLSETKQTLPLDQLPMGSLRLQHLPVQSRVDQDNIDGSDLSYNNNNNNSSNKKGAYVTILSYSTFEGSPNLDLPSSSSSAHNLADVFTKMGYRGHVHKDLTQQQTKQVLSHVRRMEELDEVSCAIFIISSHGTQQQNFLTSDGQLIETEWMCRFFRDSQCPQLKDKPKLFILDLCCGYYKPSGVEETCKRRVEEPL</sequence>
<dbReference type="PROSITE" id="PS50088">
    <property type="entry name" value="ANK_REPEAT"/>
    <property type="match status" value="1"/>
</dbReference>
<dbReference type="PANTHER" id="PTHR47901">
    <property type="entry name" value="CASPASE RECRUITMENT DOMAIN-CONTAINING PROTEIN 18"/>
    <property type="match status" value="1"/>
</dbReference>
<comment type="similarity">
    <text evidence="1">Belongs to the peptidase C14A family.</text>
</comment>
<dbReference type="InterPro" id="IPR002110">
    <property type="entry name" value="Ankyrin_rpt"/>
</dbReference>
<dbReference type="GO" id="GO:0006508">
    <property type="term" value="P:proteolysis"/>
    <property type="evidence" value="ECO:0007669"/>
    <property type="project" value="InterPro"/>
</dbReference>
<dbReference type="GO" id="GO:0004197">
    <property type="term" value="F:cysteine-type endopeptidase activity"/>
    <property type="evidence" value="ECO:0007669"/>
    <property type="project" value="InterPro"/>
</dbReference>
<dbReference type="Pfam" id="PF12796">
    <property type="entry name" value="Ank_2"/>
    <property type="match status" value="1"/>
</dbReference>
<evidence type="ECO:0000256" key="3">
    <source>
        <dbReference type="SAM" id="MobiDB-lite"/>
    </source>
</evidence>
<evidence type="ECO:0000313" key="6">
    <source>
        <dbReference type="Proteomes" id="UP001286313"/>
    </source>
</evidence>
<evidence type="ECO:0000259" key="4">
    <source>
        <dbReference type="PROSITE" id="PS50208"/>
    </source>
</evidence>
<protein>
    <recommendedName>
        <fullName evidence="4">Caspase family p20 domain-containing protein</fullName>
    </recommendedName>
</protein>
<dbReference type="SUPFAM" id="SSF48403">
    <property type="entry name" value="Ankyrin repeat"/>
    <property type="match status" value="1"/>
</dbReference>
<dbReference type="InterPro" id="IPR001309">
    <property type="entry name" value="Pept_C14_p20"/>
</dbReference>
<dbReference type="PANTHER" id="PTHR47901:SF3">
    <property type="entry name" value="CASPASE-1"/>
    <property type="match status" value="1"/>
</dbReference>
<dbReference type="GO" id="GO:0072559">
    <property type="term" value="C:NLRP3 inflammasome complex"/>
    <property type="evidence" value="ECO:0007669"/>
    <property type="project" value="TreeGrafter"/>
</dbReference>
<dbReference type="PROSITE" id="PS50208">
    <property type="entry name" value="CASPASE_P20"/>
    <property type="match status" value="1"/>
</dbReference>
<accession>A0AAE1ERD6</accession>
<evidence type="ECO:0000256" key="1">
    <source>
        <dbReference type="ARBA" id="ARBA00010134"/>
    </source>
</evidence>
<dbReference type="InterPro" id="IPR036770">
    <property type="entry name" value="Ankyrin_rpt-contain_sf"/>
</dbReference>
<dbReference type="Pfam" id="PF00656">
    <property type="entry name" value="Peptidase_C14"/>
    <property type="match status" value="1"/>
</dbReference>
<name>A0AAE1ERD6_PETCI</name>
<dbReference type="EMBL" id="JAWQEG010004850">
    <property type="protein sequence ID" value="KAK3859985.1"/>
    <property type="molecule type" value="Genomic_DNA"/>
</dbReference>
<dbReference type="Gene3D" id="3.40.50.1460">
    <property type="match status" value="1"/>
</dbReference>
<gene>
    <name evidence="5" type="ORF">Pcinc_033934</name>
</gene>
<dbReference type="SMART" id="SM00248">
    <property type="entry name" value="ANK"/>
    <property type="match status" value="2"/>
</dbReference>
<feature type="repeat" description="ANK" evidence="2">
    <location>
        <begin position="156"/>
        <end position="176"/>
    </location>
</feature>
<dbReference type="Gene3D" id="1.25.40.20">
    <property type="entry name" value="Ankyrin repeat-containing domain"/>
    <property type="match status" value="1"/>
</dbReference>
<dbReference type="PROSITE" id="PS50297">
    <property type="entry name" value="ANK_REP_REGION"/>
    <property type="match status" value="1"/>
</dbReference>